<feature type="binding site" evidence="9">
    <location>
        <begin position="230"/>
        <end position="231"/>
    </location>
    <ligand>
        <name>substrate</name>
    </ligand>
</feature>
<evidence type="ECO:0000256" key="4">
    <source>
        <dbReference type="ARBA" id="ARBA00007422"/>
    </source>
</evidence>
<dbReference type="Gene3D" id="3.20.20.70">
    <property type="entry name" value="Aldolase class I"/>
    <property type="match status" value="1"/>
</dbReference>
<dbReference type="Pfam" id="PF00121">
    <property type="entry name" value="TIM"/>
    <property type="match status" value="1"/>
</dbReference>
<keyword evidence="8 9" id="KW-0413">Isomerase</keyword>
<comment type="pathway">
    <text evidence="9 10">Carbohydrate biosynthesis; gluconeogenesis.</text>
</comment>
<dbReference type="InterPro" id="IPR000652">
    <property type="entry name" value="Triosephosphate_isomerase"/>
</dbReference>
<dbReference type="EMBL" id="MDGM01000012">
    <property type="protein sequence ID" value="PIB24586.1"/>
    <property type="molecule type" value="Genomic_DNA"/>
</dbReference>
<evidence type="ECO:0000256" key="5">
    <source>
        <dbReference type="ARBA" id="ARBA00022432"/>
    </source>
</evidence>
<comment type="caution">
    <text evidence="11">The sequence shown here is derived from an EMBL/GenBank/DDBJ whole genome shotgun (WGS) entry which is preliminary data.</text>
</comment>
<dbReference type="GO" id="GO:0006094">
    <property type="term" value="P:gluconeogenesis"/>
    <property type="evidence" value="ECO:0007669"/>
    <property type="project" value="UniProtKB-UniRule"/>
</dbReference>
<feature type="active site" description="Proton acceptor" evidence="9">
    <location>
        <position position="163"/>
    </location>
</feature>
<evidence type="ECO:0000256" key="1">
    <source>
        <dbReference type="ARBA" id="ARBA00000148"/>
    </source>
</evidence>
<comment type="subcellular location">
    <subcellularLocation>
        <location evidence="9 10">Cytoplasm</location>
    </subcellularLocation>
</comment>
<comment type="pathway">
    <text evidence="2 9 10">Carbohydrate degradation; glycolysis; D-glyceraldehyde 3-phosphate from glycerone phosphate: step 1/1.</text>
</comment>
<name>A0A2G5K4Y2_9RHOB</name>
<gene>
    <name evidence="9" type="primary">tpiA</name>
    <name evidence="11" type="ORF">BFP76_05200</name>
</gene>
<sequence length="249" mass="25897">MRKKLAAGNWKMNGLQSSLGEIAALAEMIGQPNCDVLLCTPATLINSAAQIADKSAINIGAQDCHANETGAHTGEISADMIVDAGGKYVILGHSERRADHGETDSCVRDKTRAAWAAGLTAIVCVGETLEQRDASNTLDIIGGQLATSIPDKATAETLVVAYEPVWAIGTGLTPTLDQIGEVHDFIRARLERRFGEGVGRSVRVLYGGSMNPKNAAEIATVSNVDGGLVGGASLKAADFAQIVDALSNA</sequence>
<evidence type="ECO:0000256" key="10">
    <source>
        <dbReference type="RuleBase" id="RU363013"/>
    </source>
</evidence>
<dbReference type="InterPro" id="IPR035990">
    <property type="entry name" value="TIM_sf"/>
</dbReference>
<dbReference type="GO" id="GO:0019563">
    <property type="term" value="P:glycerol catabolic process"/>
    <property type="evidence" value="ECO:0007669"/>
    <property type="project" value="TreeGrafter"/>
</dbReference>
<comment type="catalytic activity">
    <reaction evidence="1">
        <text>L-erythrulose 1-phosphate = D-erythrulose 4-phosphate</text>
        <dbReference type="Rhea" id="RHEA:49588"/>
        <dbReference type="ChEBI" id="CHEBI:58002"/>
        <dbReference type="ChEBI" id="CHEBI:90796"/>
        <dbReference type="EC" id="5.3.1.33"/>
    </reaction>
</comment>
<dbReference type="PROSITE" id="PS00171">
    <property type="entry name" value="TIM_1"/>
    <property type="match status" value="1"/>
</dbReference>
<dbReference type="PROSITE" id="PS51440">
    <property type="entry name" value="TIM_2"/>
    <property type="match status" value="1"/>
</dbReference>
<dbReference type="GO" id="GO:0005829">
    <property type="term" value="C:cytosol"/>
    <property type="evidence" value="ECO:0007669"/>
    <property type="project" value="TreeGrafter"/>
</dbReference>
<feature type="binding site" evidence="9">
    <location>
        <position position="169"/>
    </location>
    <ligand>
        <name>substrate</name>
    </ligand>
</feature>
<feature type="active site" description="Electrophile" evidence="9">
    <location>
        <position position="93"/>
    </location>
</feature>
<dbReference type="GO" id="GO:0046166">
    <property type="term" value="P:glyceraldehyde-3-phosphate biosynthetic process"/>
    <property type="evidence" value="ECO:0007669"/>
    <property type="project" value="TreeGrafter"/>
</dbReference>
<dbReference type="InterPro" id="IPR013785">
    <property type="entry name" value="Aldolase_TIM"/>
</dbReference>
<dbReference type="SUPFAM" id="SSF51351">
    <property type="entry name" value="Triosephosphate isomerase (TIM)"/>
    <property type="match status" value="1"/>
</dbReference>
<keyword evidence="7 9" id="KW-0324">Glycolysis</keyword>
<comment type="subunit">
    <text evidence="9 10">Homodimer.</text>
</comment>
<dbReference type="UniPathway" id="UPA01066"/>
<dbReference type="PANTHER" id="PTHR21139">
    <property type="entry name" value="TRIOSEPHOSPHATE ISOMERASE"/>
    <property type="match status" value="1"/>
</dbReference>
<dbReference type="EC" id="5.3.1.1" evidence="9 10"/>
<evidence type="ECO:0000256" key="2">
    <source>
        <dbReference type="ARBA" id="ARBA00004680"/>
    </source>
</evidence>
<protein>
    <recommendedName>
        <fullName evidence="9 10">Triosephosphate isomerase</fullName>
        <shortName evidence="9">TIM</shortName>
        <shortName evidence="9">TPI</shortName>
        <ecNumber evidence="9 10">5.3.1.1</ecNumber>
    </recommendedName>
    <alternativeName>
        <fullName evidence="9">Triose-phosphate isomerase</fullName>
    </alternativeName>
</protein>
<dbReference type="OrthoDB" id="9809429at2"/>
<comment type="catalytic activity">
    <reaction evidence="9 10">
        <text>D-glyceraldehyde 3-phosphate = dihydroxyacetone phosphate</text>
        <dbReference type="Rhea" id="RHEA:18585"/>
        <dbReference type="ChEBI" id="CHEBI:57642"/>
        <dbReference type="ChEBI" id="CHEBI:59776"/>
        <dbReference type="EC" id="5.3.1.1"/>
    </reaction>
</comment>
<dbReference type="NCBIfam" id="TIGR00419">
    <property type="entry name" value="tim"/>
    <property type="match status" value="1"/>
</dbReference>
<organism evidence="11 12">
    <name type="scientific">Paramylibacter kogurei</name>
    <dbReference type="NCBI Taxonomy" id="1889778"/>
    <lineage>
        <taxon>Bacteria</taxon>
        <taxon>Pseudomonadati</taxon>
        <taxon>Pseudomonadota</taxon>
        <taxon>Alphaproteobacteria</taxon>
        <taxon>Rhodobacterales</taxon>
        <taxon>Paracoccaceae</taxon>
        <taxon>Paramylibacter</taxon>
    </lineage>
</organism>
<accession>A0A2G5K4Y2</accession>
<dbReference type="HAMAP" id="MF_00147_B">
    <property type="entry name" value="TIM_B"/>
    <property type="match status" value="1"/>
</dbReference>
<comment type="function">
    <text evidence="9">Involved in the gluconeogenesis. Catalyzes stereospecifically the conversion of dihydroxyacetone phosphate (DHAP) to D-glyceraldehyde-3-phosphate (G3P).</text>
</comment>
<dbReference type="FunFam" id="3.20.20.70:FF:000016">
    <property type="entry name" value="Triosephosphate isomerase"/>
    <property type="match status" value="1"/>
</dbReference>
<evidence type="ECO:0000256" key="7">
    <source>
        <dbReference type="ARBA" id="ARBA00023152"/>
    </source>
</evidence>
<dbReference type="GO" id="GO:0006096">
    <property type="term" value="P:glycolytic process"/>
    <property type="evidence" value="ECO:0007669"/>
    <property type="project" value="UniProtKB-UniRule"/>
</dbReference>
<comment type="similarity">
    <text evidence="4 9 10">Belongs to the triosephosphate isomerase family.</text>
</comment>
<dbReference type="CDD" id="cd00311">
    <property type="entry name" value="TIM"/>
    <property type="match status" value="1"/>
</dbReference>
<proteinExistence type="inferred from homology"/>
<evidence type="ECO:0000256" key="6">
    <source>
        <dbReference type="ARBA" id="ARBA00022490"/>
    </source>
</evidence>
<dbReference type="InterPro" id="IPR022896">
    <property type="entry name" value="TrioseP_Isoase_bac/euk"/>
</dbReference>
<feature type="binding site" evidence="9">
    <location>
        <position position="209"/>
    </location>
    <ligand>
        <name>substrate</name>
    </ligand>
</feature>
<dbReference type="GO" id="GO:0004807">
    <property type="term" value="F:triose-phosphate isomerase activity"/>
    <property type="evidence" value="ECO:0007669"/>
    <property type="project" value="UniProtKB-UniRule"/>
</dbReference>
<dbReference type="UniPathway" id="UPA00138"/>
<evidence type="ECO:0000313" key="11">
    <source>
        <dbReference type="EMBL" id="PIB24586.1"/>
    </source>
</evidence>
<keyword evidence="6 9" id="KW-0963">Cytoplasm</keyword>
<dbReference type="Proteomes" id="UP000231516">
    <property type="component" value="Unassembled WGS sequence"/>
</dbReference>
<dbReference type="RefSeq" id="WP_099593075.1">
    <property type="nucleotide sequence ID" value="NZ_MDGM01000012.1"/>
</dbReference>
<keyword evidence="5 9" id="KW-0312">Gluconeogenesis</keyword>
<evidence type="ECO:0000313" key="12">
    <source>
        <dbReference type="Proteomes" id="UP000231516"/>
    </source>
</evidence>
<dbReference type="InterPro" id="IPR020861">
    <property type="entry name" value="Triosephosphate_isomerase_AS"/>
</dbReference>
<feature type="binding site" evidence="9">
    <location>
        <begin position="9"/>
        <end position="11"/>
    </location>
    <ligand>
        <name>substrate</name>
    </ligand>
</feature>
<dbReference type="UniPathway" id="UPA00109">
    <property type="reaction ID" value="UER00189"/>
</dbReference>
<dbReference type="AlphaFoldDB" id="A0A2G5K4Y2"/>
<evidence type="ECO:0000256" key="3">
    <source>
        <dbReference type="ARBA" id="ARBA00004939"/>
    </source>
</evidence>
<comment type="pathway">
    <text evidence="3">Carbohydrate metabolism; erythritol degradation.</text>
</comment>
<keyword evidence="12" id="KW-1185">Reference proteome</keyword>
<evidence type="ECO:0000256" key="9">
    <source>
        <dbReference type="HAMAP-Rule" id="MF_00147"/>
    </source>
</evidence>
<reference evidence="11 12" key="1">
    <citation type="submission" date="2016-08" db="EMBL/GenBank/DDBJ databases">
        <title>Draft genome of Amylibacter sp. strain 4G11.</title>
        <authorList>
            <person name="Wong S.-K."/>
            <person name="Hamasaki K."/>
            <person name="Yoshizawa S."/>
        </authorList>
    </citation>
    <scope>NUCLEOTIDE SEQUENCE [LARGE SCALE GENOMIC DNA]</scope>
    <source>
        <strain evidence="11 12">4G11</strain>
    </source>
</reference>
<evidence type="ECO:0000256" key="8">
    <source>
        <dbReference type="ARBA" id="ARBA00023235"/>
    </source>
</evidence>
<dbReference type="PANTHER" id="PTHR21139:SF42">
    <property type="entry name" value="TRIOSEPHOSPHATE ISOMERASE"/>
    <property type="match status" value="1"/>
</dbReference>